<protein>
    <submittedName>
        <fullName evidence="1">Uncharacterized protein</fullName>
    </submittedName>
</protein>
<evidence type="ECO:0000313" key="2">
    <source>
        <dbReference type="Proteomes" id="UP000272474"/>
    </source>
</evidence>
<dbReference type="Proteomes" id="UP000272474">
    <property type="component" value="Unassembled WGS sequence"/>
</dbReference>
<gene>
    <name evidence="1" type="ORF">D7294_19740</name>
</gene>
<sequence length="256" mass="26896">MDAYLEGADARVGDEVVDRAESTLEGAYVPGGTGIRCMDTAMRNGARFLRLKTMASAALAALLLGACSSDDGDEGDESSGAEFPLAASEVCDGVLSGAAAGDLDALAERDRFGEMDGEGNASVDLAQYLVRLRSTNSREQEYCTIGMDTASPFMRLAFGWDERDGDFDDAAQDVLVYSSGSYAYALDRGALIYFPCDIPDRTAPGLLRARLGMPYGLEDPDKAMSVLNSASRAIADGLGCLEGAGLPEGRPGRAPE</sequence>
<evidence type="ECO:0000313" key="1">
    <source>
        <dbReference type="EMBL" id="RKN40133.1"/>
    </source>
</evidence>
<organism evidence="1 2">
    <name type="scientific">Streptomyces hoynatensis</name>
    <dbReference type="NCBI Taxonomy" id="1141874"/>
    <lineage>
        <taxon>Bacteria</taxon>
        <taxon>Bacillati</taxon>
        <taxon>Actinomycetota</taxon>
        <taxon>Actinomycetes</taxon>
        <taxon>Kitasatosporales</taxon>
        <taxon>Streptomycetaceae</taxon>
        <taxon>Streptomyces</taxon>
    </lineage>
</organism>
<dbReference type="AlphaFoldDB" id="A0A3A9YVQ6"/>
<dbReference type="EMBL" id="RBAL01000011">
    <property type="protein sequence ID" value="RKN40133.1"/>
    <property type="molecule type" value="Genomic_DNA"/>
</dbReference>
<name>A0A3A9YVQ6_9ACTN</name>
<reference evidence="1 2" key="1">
    <citation type="journal article" date="2014" name="Int. J. Syst. Evol. Microbiol.">
        <title>Streptomyces hoynatensis sp. nov., isolated from deep marine sediment.</title>
        <authorList>
            <person name="Veyisoglu A."/>
            <person name="Sahin N."/>
        </authorList>
    </citation>
    <scope>NUCLEOTIDE SEQUENCE [LARGE SCALE GENOMIC DNA]</scope>
    <source>
        <strain evidence="1 2">KCTC 29097</strain>
    </source>
</reference>
<comment type="caution">
    <text evidence="1">The sequence shown here is derived from an EMBL/GenBank/DDBJ whole genome shotgun (WGS) entry which is preliminary data.</text>
</comment>
<keyword evidence="2" id="KW-1185">Reference proteome</keyword>
<proteinExistence type="predicted"/>
<accession>A0A3A9YVQ6</accession>